<comment type="caution">
    <text evidence="2">The sequence shown here is derived from an EMBL/GenBank/DDBJ whole genome shotgun (WGS) entry which is preliminary data.</text>
</comment>
<proteinExistence type="predicted"/>
<evidence type="ECO:0000256" key="1">
    <source>
        <dbReference type="SAM" id="MobiDB-lite"/>
    </source>
</evidence>
<feature type="compositionally biased region" description="Low complexity" evidence="1">
    <location>
        <begin position="330"/>
        <end position="353"/>
    </location>
</feature>
<evidence type="ECO:0000313" key="2">
    <source>
        <dbReference type="EMBL" id="KAF0741829.1"/>
    </source>
</evidence>
<gene>
    <name evidence="2" type="ORF">Ae201684_003021</name>
</gene>
<keyword evidence="3" id="KW-1185">Reference proteome</keyword>
<dbReference type="EMBL" id="VJMJ01000034">
    <property type="protein sequence ID" value="KAF0741829.1"/>
    <property type="molecule type" value="Genomic_DNA"/>
</dbReference>
<reference evidence="2 3" key="1">
    <citation type="submission" date="2019-07" db="EMBL/GenBank/DDBJ databases">
        <title>Genomics analysis of Aphanomyces spp. identifies a new class of oomycete effector associated with host adaptation.</title>
        <authorList>
            <person name="Gaulin E."/>
        </authorList>
    </citation>
    <scope>NUCLEOTIDE SEQUENCE [LARGE SCALE GENOMIC DNA]</scope>
    <source>
        <strain evidence="2 3">ATCC 201684</strain>
    </source>
</reference>
<feature type="region of interest" description="Disordered" evidence="1">
    <location>
        <begin position="1"/>
        <end position="56"/>
    </location>
</feature>
<feature type="compositionally biased region" description="Polar residues" evidence="1">
    <location>
        <begin position="30"/>
        <end position="39"/>
    </location>
</feature>
<dbReference type="VEuPathDB" id="FungiDB:AeMF1_000856"/>
<feature type="region of interest" description="Disordered" evidence="1">
    <location>
        <begin position="270"/>
        <end position="294"/>
    </location>
</feature>
<name>A0A6G0XNJ8_9STRA</name>
<accession>A0A6G0XNJ8</accession>
<protein>
    <submittedName>
        <fullName evidence="2">Uncharacterized protein</fullName>
    </submittedName>
</protein>
<feature type="region of interest" description="Disordered" evidence="1">
    <location>
        <begin position="329"/>
        <end position="365"/>
    </location>
</feature>
<organism evidence="2 3">
    <name type="scientific">Aphanomyces euteiches</name>
    <dbReference type="NCBI Taxonomy" id="100861"/>
    <lineage>
        <taxon>Eukaryota</taxon>
        <taxon>Sar</taxon>
        <taxon>Stramenopiles</taxon>
        <taxon>Oomycota</taxon>
        <taxon>Saprolegniomycetes</taxon>
        <taxon>Saprolegniales</taxon>
        <taxon>Verrucalvaceae</taxon>
        <taxon>Aphanomyces</taxon>
    </lineage>
</organism>
<dbReference type="AlphaFoldDB" id="A0A6G0XNJ8"/>
<sequence>MITSEKRFGPKFSTGREEEPSPLSYSLPSTFQPKPSKTPTVGFGSEPRLKSPPTRKADFGAYNLELPGAFPNVYTAEQWESQQKLLLEETHRARISPRAPAPRLQLAAGPGSYNTDSDILKTGHECRFSKAKRLDMTEYIESLGQVGASPGPKYLPDAYTIAHRCGPSVKSPTKTPKSPRLMSEAAKSIANPFLWPQRLQAPVDIKQSGPGSYDLGTDFVKKTTKRGTFGTTKQMDMLSNLVAYGHVGVTPSGPGQYDVPPSSFHSKTFNTRGGYRSPTKLSQALHTTSKETNEVAAKMPPDEIWRAMRKAPDPLHLSSHDFGVRRLKKPTASASTTATVTSVPATPTTPVVEPTEEVEAEPTVEPRLQLELPPEGDVLTGFEL</sequence>
<dbReference type="Proteomes" id="UP000481153">
    <property type="component" value="Unassembled WGS sequence"/>
</dbReference>
<dbReference type="InterPro" id="IPR010736">
    <property type="entry name" value="SHIPPO-rpt"/>
</dbReference>
<dbReference type="Pfam" id="PF07004">
    <property type="entry name" value="SHIPPO-rpt"/>
    <property type="match status" value="1"/>
</dbReference>
<evidence type="ECO:0000313" key="3">
    <source>
        <dbReference type="Proteomes" id="UP000481153"/>
    </source>
</evidence>
<feature type="compositionally biased region" description="Basic and acidic residues" evidence="1">
    <location>
        <begin position="1"/>
        <end position="19"/>
    </location>
</feature>